<dbReference type="InterPro" id="IPR050312">
    <property type="entry name" value="IolE/XylAMocC-like"/>
</dbReference>
<dbReference type="Pfam" id="PF01261">
    <property type="entry name" value="AP_endonuc_2"/>
    <property type="match status" value="1"/>
</dbReference>
<dbReference type="AlphaFoldDB" id="A0A427XEJ0"/>
<accession>A0A427XEJ0</accession>
<organism evidence="2 3">
    <name type="scientific">Apiotrichum porosum</name>
    <dbReference type="NCBI Taxonomy" id="105984"/>
    <lineage>
        <taxon>Eukaryota</taxon>
        <taxon>Fungi</taxon>
        <taxon>Dikarya</taxon>
        <taxon>Basidiomycota</taxon>
        <taxon>Agaricomycotina</taxon>
        <taxon>Tremellomycetes</taxon>
        <taxon>Trichosporonales</taxon>
        <taxon>Trichosporonaceae</taxon>
        <taxon>Apiotrichum</taxon>
    </lineage>
</organism>
<gene>
    <name evidence="2" type="ORF">EHS24_003584</name>
</gene>
<dbReference type="Gene3D" id="3.20.20.150">
    <property type="entry name" value="Divalent-metal-dependent TIM barrel enzymes"/>
    <property type="match status" value="1"/>
</dbReference>
<dbReference type="InterPro" id="IPR036237">
    <property type="entry name" value="Xyl_isomerase-like_sf"/>
</dbReference>
<evidence type="ECO:0000313" key="2">
    <source>
        <dbReference type="EMBL" id="RSH77275.1"/>
    </source>
</evidence>
<reference evidence="2 3" key="1">
    <citation type="submission" date="2018-11" db="EMBL/GenBank/DDBJ databases">
        <title>Genome sequence of Apiotrichum porosum DSM 27194.</title>
        <authorList>
            <person name="Aliyu H."/>
            <person name="Gorte O."/>
            <person name="Ochsenreither K."/>
        </authorList>
    </citation>
    <scope>NUCLEOTIDE SEQUENCE [LARGE SCALE GENOMIC DNA]</scope>
    <source>
        <strain evidence="2 3">DSM 27194</strain>
    </source>
</reference>
<proteinExistence type="predicted"/>
<feature type="domain" description="Xylose isomerase-like TIM barrel" evidence="1">
    <location>
        <begin position="29"/>
        <end position="338"/>
    </location>
</feature>
<dbReference type="PANTHER" id="PTHR12110">
    <property type="entry name" value="HYDROXYPYRUVATE ISOMERASE"/>
    <property type="match status" value="1"/>
</dbReference>
<dbReference type="SUPFAM" id="SSF51658">
    <property type="entry name" value="Xylose isomerase-like"/>
    <property type="match status" value="1"/>
</dbReference>
<dbReference type="OrthoDB" id="5360893at2759"/>
<keyword evidence="3" id="KW-1185">Reference proteome</keyword>
<evidence type="ECO:0000259" key="1">
    <source>
        <dbReference type="Pfam" id="PF01261"/>
    </source>
</evidence>
<comment type="caution">
    <text evidence="2">The sequence shown here is derived from an EMBL/GenBank/DDBJ whole genome shotgun (WGS) entry which is preliminary data.</text>
</comment>
<evidence type="ECO:0000313" key="3">
    <source>
        <dbReference type="Proteomes" id="UP000279236"/>
    </source>
</evidence>
<name>A0A427XEJ0_9TREE</name>
<dbReference type="EMBL" id="RSCE01000017">
    <property type="protein sequence ID" value="RSH77275.1"/>
    <property type="molecule type" value="Genomic_DNA"/>
</dbReference>
<protein>
    <recommendedName>
        <fullName evidence="1">Xylose isomerase-like TIM barrel domain-containing protein</fullName>
    </recommendedName>
</protein>
<sequence>MVTPGPHPIFSIASLSLGSCVHHTLPTKIRAAAKLGYDAIEIFIPDFEAFVTEVNTGDHADLFSNADWATVTDVKSLEMMCATAIGRLARKNQLKITCFQPFRQFEGFAGAADAVKAGQSLPPRLKVALDRGESYLRLMPAMKCDLLLVCSNLLPFDPEDFTTWELYRDDLVVAFAELGRIADKYGVNVGFEPLAWGTAVARWELVWEVVDLVNLDNVGIILDSFNCLGASWADPSQPDGRKAVPESELAENLDKLVKTIPPYKIFLYQIADAARPPSPIQGYKTFPSRMQWSRKMRVFPMEPEGYLPVQDFTRAILKMGYKGIWSLEVFNASLDGVEPEVVDNHGQRGIDGLRRLYAAVA</sequence>
<dbReference type="InterPro" id="IPR013022">
    <property type="entry name" value="Xyl_isomerase-like_TIM-brl"/>
</dbReference>
<dbReference type="STRING" id="105984.A0A427XEJ0"/>
<dbReference type="PANTHER" id="PTHR12110:SF21">
    <property type="entry name" value="XYLOSE ISOMERASE-LIKE TIM BARREL DOMAIN-CONTAINING PROTEIN"/>
    <property type="match status" value="1"/>
</dbReference>
<dbReference type="RefSeq" id="XP_028472422.1">
    <property type="nucleotide sequence ID" value="XM_028619248.1"/>
</dbReference>
<dbReference type="GeneID" id="39588127"/>
<dbReference type="Proteomes" id="UP000279236">
    <property type="component" value="Unassembled WGS sequence"/>
</dbReference>